<dbReference type="NCBIfam" id="TIGR01707">
    <property type="entry name" value="gspI"/>
    <property type="match status" value="1"/>
</dbReference>
<dbReference type="GO" id="GO:0015628">
    <property type="term" value="P:protein secretion by the type II secretion system"/>
    <property type="evidence" value="ECO:0007669"/>
    <property type="project" value="UniProtKB-UniRule"/>
</dbReference>
<keyword evidence="13" id="KW-1185">Reference proteome</keyword>
<keyword evidence="4 9" id="KW-0488">Methylation</keyword>
<dbReference type="Pfam" id="PF02501">
    <property type="entry name" value="T2SSI"/>
    <property type="match status" value="1"/>
</dbReference>
<dbReference type="SUPFAM" id="SSF54523">
    <property type="entry name" value="Pili subunits"/>
    <property type="match status" value="1"/>
</dbReference>
<sequence>MHRAKHQRGFTLIEVMVALGIIAFALPALIAMMSTQANNVIHIREQTIADWVAVNQLNAQRLNYRLTGRVLNGRETGTQEMAGFEWHFLVDSKVTDVDELRRITVKVSRNQEQVDDNPTAELSGFVYEPKPQTQQQQQ</sequence>
<dbReference type="InterPro" id="IPR012902">
    <property type="entry name" value="N_methyl_site"/>
</dbReference>
<reference evidence="13" key="1">
    <citation type="journal article" date="2019" name="Int. J. Syst. Evol. Microbiol.">
        <title>The Global Catalogue of Microorganisms (GCM) 10K type strain sequencing project: providing services to taxonomists for standard genome sequencing and annotation.</title>
        <authorList>
            <consortium name="The Broad Institute Genomics Platform"/>
            <consortium name="The Broad Institute Genome Sequencing Center for Infectious Disease"/>
            <person name="Wu L."/>
            <person name="Ma J."/>
        </authorList>
    </citation>
    <scope>NUCLEOTIDE SEQUENCE [LARGE SCALE GENOMIC DNA]</scope>
    <source>
        <strain evidence="13">JCM 19134</strain>
    </source>
</reference>
<dbReference type="PANTHER" id="PTHR38779">
    <property type="entry name" value="TYPE II SECRETION SYSTEM PROTEIN I-RELATED"/>
    <property type="match status" value="1"/>
</dbReference>
<dbReference type="NCBIfam" id="TIGR02532">
    <property type="entry name" value="IV_pilin_GFxxxE"/>
    <property type="match status" value="1"/>
</dbReference>
<keyword evidence="8 9" id="KW-0472">Membrane</keyword>
<dbReference type="Gene3D" id="3.30.1300.30">
    <property type="entry name" value="GSPII I/J protein-like"/>
    <property type="match status" value="1"/>
</dbReference>
<evidence type="ECO:0000256" key="1">
    <source>
        <dbReference type="ARBA" id="ARBA00004377"/>
    </source>
</evidence>
<dbReference type="EMBL" id="BAABLX010000028">
    <property type="protein sequence ID" value="GAA4950448.1"/>
    <property type="molecule type" value="Genomic_DNA"/>
</dbReference>
<dbReference type="RefSeq" id="WP_345424948.1">
    <property type="nucleotide sequence ID" value="NZ_AP031496.1"/>
</dbReference>
<evidence type="ECO:0000256" key="7">
    <source>
        <dbReference type="ARBA" id="ARBA00022989"/>
    </source>
</evidence>
<dbReference type="InterPro" id="IPR045584">
    <property type="entry name" value="Pilin-like"/>
</dbReference>
<feature type="domain" description="Type II secretion system protein GspI C-terminal" evidence="11">
    <location>
        <begin position="44"/>
        <end position="126"/>
    </location>
</feature>
<name>A0AAV3U604_9ALTE</name>
<dbReference type="PANTHER" id="PTHR38779:SF2">
    <property type="entry name" value="TYPE II SECRETION SYSTEM PROTEIN I-RELATED"/>
    <property type="match status" value="1"/>
</dbReference>
<evidence type="ECO:0000256" key="8">
    <source>
        <dbReference type="ARBA" id="ARBA00023136"/>
    </source>
</evidence>
<dbReference type="Proteomes" id="UP001409585">
    <property type="component" value="Unassembled WGS sequence"/>
</dbReference>
<evidence type="ECO:0000313" key="12">
    <source>
        <dbReference type="EMBL" id="GAA4950448.1"/>
    </source>
</evidence>
<evidence type="ECO:0000256" key="6">
    <source>
        <dbReference type="ARBA" id="ARBA00022692"/>
    </source>
</evidence>
<keyword evidence="5 9" id="KW-0997">Cell inner membrane</keyword>
<evidence type="ECO:0000313" key="13">
    <source>
        <dbReference type="Proteomes" id="UP001409585"/>
    </source>
</evidence>
<feature type="region of interest" description="Disordered" evidence="10">
    <location>
        <begin position="109"/>
        <end position="138"/>
    </location>
</feature>
<dbReference type="InterPro" id="IPR003413">
    <property type="entry name" value="T2SS_GspI_C"/>
</dbReference>
<comment type="function">
    <text evidence="9">Component of the type II secretion system required for the energy-dependent secretion of extracellular factors such as proteases and toxins from the periplasm.</text>
</comment>
<organism evidence="12 13">
    <name type="scientific">Halioxenophilus aromaticivorans</name>
    <dbReference type="NCBI Taxonomy" id="1306992"/>
    <lineage>
        <taxon>Bacteria</taxon>
        <taxon>Pseudomonadati</taxon>
        <taxon>Pseudomonadota</taxon>
        <taxon>Gammaproteobacteria</taxon>
        <taxon>Alteromonadales</taxon>
        <taxon>Alteromonadaceae</taxon>
        <taxon>Halioxenophilus</taxon>
    </lineage>
</organism>
<evidence type="ECO:0000256" key="9">
    <source>
        <dbReference type="RuleBase" id="RU368030"/>
    </source>
</evidence>
<proteinExistence type="inferred from homology"/>
<evidence type="ECO:0000256" key="2">
    <source>
        <dbReference type="ARBA" id="ARBA00008358"/>
    </source>
</evidence>
<dbReference type="Pfam" id="PF07963">
    <property type="entry name" value="N_methyl"/>
    <property type="match status" value="1"/>
</dbReference>
<keyword evidence="7 9" id="KW-1133">Transmembrane helix</keyword>
<evidence type="ECO:0000259" key="11">
    <source>
        <dbReference type="Pfam" id="PF02501"/>
    </source>
</evidence>
<comment type="PTM">
    <text evidence="9">Cleaved by prepilin peptidase.</text>
</comment>
<comment type="caution">
    <text evidence="12">The sequence shown here is derived from an EMBL/GenBank/DDBJ whole genome shotgun (WGS) entry which is preliminary data.</text>
</comment>
<dbReference type="GO" id="GO:0015627">
    <property type="term" value="C:type II protein secretion system complex"/>
    <property type="evidence" value="ECO:0007669"/>
    <property type="project" value="UniProtKB-UniRule"/>
</dbReference>
<feature type="transmembrane region" description="Helical" evidence="9">
    <location>
        <begin position="12"/>
        <end position="33"/>
    </location>
</feature>
<keyword evidence="6 9" id="KW-0812">Transmembrane</keyword>
<comment type="similarity">
    <text evidence="2 9">Belongs to the GSP I family.</text>
</comment>
<evidence type="ECO:0000256" key="10">
    <source>
        <dbReference type="SAM" id="MobiDB-lite"/>
    </source>
</evidence>
<keyword evidence="3" id="KW-1003">Cell membrane</keyword>
<gene>
    <name evidence="12" type="primary">xcpV</name>
    <name evidence="12" type="ORF">GCM10025791_33450</name>
</gene>
<dbReference type="InterPro" id="IPR010052">
    <property type="entry name" value="T2SS_protein-GspI"/>
</dbReference>
<evidence type="ECO:0000256" key="3">
    <source>
        <dbReference type="ARBA" id="ARBA00022475"/>
    </source>
</evidence>
<comment type="subcellular location">
    <subcellularLocation>
        <location evidence="1 9">Cell inner membrane</location>
        <topology evidence="1 9">Single-pass membrane protein</topology>
    </subcellularLocation>
</comment>
<protein>
    <recommendedName>
        <fullName evidence="9">Type II secretion system protein I</fullName>
        <shortName evidence="9">T2SS minor pseudopilin I</shortName>
    </recommendedName>
</protein>
<dbReference type="AlphaFoldDB" id="A0AAV3U604"/>
<dbReference type="GO" id="GO:0005886">
    <property type="term" value="C:plasma membrane"/>
    <property type="evidence" value="ECO:0007669"/>
    <property type="project" value="UniProtKB-SubCell"/>
</dbReference>
<evidence type="ECO:0000256" key="4">
    <source>
        <dbReference type="ARBA" id="ARBA00022481"/>
    </source>
</evidence>
<comment type="subunit">
    <text evidence="9">Type II secretion is composed of four main components: the outer membrane complex, the inner membrane complex, the cytoplasmic secretion ATPase and the periplasm-spanning pseudopilus.</text>
</comment>
<accession>A0AAV3U604</accession>
<evidence type="ECO:0000256" key="5">
    <source>
        <dbReference type="ARBA" id="ARBA00022519"/>
    </source>
</evidence>